<proteinExistence type="predicted"/>
<dbReference type="GO" id="GO:0032259">
    <property type="term" value="P:methylation"/>
    <property type="evidence" value="ECO:0007669"/>
    <property type="project" value="UniProtKB-KW"/>
</dbReference>
<dbReference type="CDD" id="cd02440">
    <property type="entry name" value="AdoMet_MTases"/>
    <property type="match status" value="1"/>
</dbReference>
<dbReference type="SUPFAM" id="SSF53335">
    <property type="entry name" value="S-adenosyl-L-methionine-dependent methyltransferases"/>
    <property type="match status" value="1"/>
</dbReference>
<gene>
    <name evidence="3" type="ORF">ORQ98_07950</name>
</gene>
<keyword evidence="1" id="KW-0812">Transmembrane</keyword>
<keyword evidence="4" id="KW-1185">Reference proteome</keyword>
<dbReference type="EMBL" id="JAPMOU010000007">
    <property type="protein sequence ID" value="MDE1461901.1"/>
    <property type="molecule type" value="Genomic_DNA"/>
</dbReference>
<organism evidence="3 4">
    <name type="scientific">Spartinivicinus poritis</name>
    <dbReference type="NCBI Taxonomy" id="2994640"/>
    <lineage>
        <taxon>Bacteria</taxon>
        <taxon>Pseudomonadati</taxon>
        <taxon>Pseudomonadota</taxon>
        <taxon>Gammaproteobacteria</taxon>
        <taxon>Oceanospirillales</taxon>
        <taxon>Zooshikellaceae</taxon>
        <taxon>Spartinivicinus</taxon>
    </lineage>
</organism>
<dbReference type="InterPro" id="IPR013217">
    <property type="entry name" value="Methyltransf_12"/>
</dbReference>
<feature type="domain" description="Methyltransferase type 12" evidence="2">
    <location>
        <begin position="63"/>
        <end position="161"/>
    </location>
</feature>
<keyword evidence="1" id="KW-0472">Membrane</keyword>
<dbReference type="Pfam" id="PF08242">
    <property type="entry name" value="Methyltransf_12"/>
    <property type="match status" value="1"/>
</dbReference>
<dbReference type="InterPro" id="IPR029063">
    <property type="entry name" value="SAM-dependent_MTases_sf"/>
</dbReference>
<evidence type="ECO:0000313" key="3">
    <source>
        <dbReference type="EMBL" id="MDE1461901.1"/>
    </source>
</evidence>
<feature type="transmembrane region" description="Helical" evidence="1">
    <location>
        <begin position="21"/>
        <end position="43"/>
    </location>
</feature>
<evidence type="ECO:0000313" key="4">
    <source>
        <dbReference type="Proteomes" id="UP001528823"/>
    </source>
</evidence>
<dbReference type="PIRSF" id="PIRSF011491">
    <property type="entry name" value="Mtase_YbcY_prd"/>
    <property type="match status" value="1"/>
</dbReference>
<dbReference type="Proteomes" id="UP001528823">
    <property type="component" value="Unassembled WGS sequence"/>
</dbReference>
<name>A0ABT5U6A6_9GAMM</name>
<evidence type="ECO:0000256" key="1">
    <source>
        <dbReference type="SAM" id="Phobius"/>
    </source>
</evidence>
<dbReference type="GO" id="GO:0008168">
    <property type="term" value="F:methyltransferase activity"/>
    <property type="evidence" value="ECO:0007669"/>
    <property type="project" value="UniProtKB-KW"/>
</dbReference>
<evidence type="ECO:0000259" key="2">
    <source>
        <dbReference type="Pfam" id="PF08242"/>
    </source>
</evidence>
<sequence>MVSSTDRDEGFSYQVKKSQKYFNRLSLFFYDWILYGIISKYAWGCSTKRLDDHYANYISNNHLEVGVGTGYLLNRVRFHSGKVRLGLMDLSQSCLQKTAKKVARYQPEIYQQNLLEPITDSIEPFDSISINYVMHCVPGSFKEKGIVFKHLKSLLSEGGVLFGTTVLFQNVPKGLFAKLVLAIMNQLGVFNNKHDSLEELRDCLSSSFSHVELQVEGCTAIFVVKP</sequence>
<dbReference type="InterPro" id="IPR016584">
    <property type="entry name" value="MeTrfase_VrtF"/>
</dbReference>
<keyword evidence="3" id="KW-0808">Transferase</keyword>
<protein>
    <submittedName>
        <fullName evidence="3">Class I SAM-dependent methyltransferase</fullName>
    </submittedName>
</protein>
<comment type="caution">
    <text evidence="3">The sequence shown here is derived from an EMBL/GenBank/DDBJ whole genome shotgun (WGS) entry which is preliminary data.</text>
</comment>
<dbReference type="Gene3D" id="3.40.50.150">
    <property type="entry name" value="Vaccinia Virus protein VP39"/>
    <property type="match status" value="1"/>
</dbReference>
<dbReference type="RefSeq" id="WP_274688260.1">
    <property type="nucleotide sequence ID" value="NZ_JAPMOU010000007.1"/>
</dbReference>
<accession>A0ABT5U6A6</accession>
<reference evidence="3 4" key="1">
    <citation type="submission" date="2022-11" db="EMBL/GenBank/DDBJ databases">
        <title>Spartinivicinus poritis sp. nov., isolated from scleractinian coral Porites lutea.</title>
        <authorList>
            <person name="Zhang G."/>
            <person name="Cai L."/>
            <person name="Wei Q."/>
        </authorList>
    </citation>
    <scope>NUCLEOTIDE SEQUENCE [LARGE SCALE GENOMIC DNA]</scope>
    <source>
        <strain evidence="3 4">A2-2</strain>
    </source>
</reference>
<keyword evidence="1" id="KW-1133">Transmembrane helix</keyword>
<keyword evidence="3" id="KW-0489">Methyltransferase</keyword>